<dbReference type="STRING" id="10195.A0A3M7PQ62"/>
<feature type="domain" description="Smad anchor for receptor activation-like C-terminal" evidence="1">
    <location>
        <begin position="205"/>
        <end position="569"/>
    </location>
</feature>
<keyword evidence="3" id="KW-1185">Reference proteome</keyword>
<dbReference type="Pfam" id="PF11979">
    <property type="entry name" value="SARA_C"/>
    <property type="match status" value="1"/>
</dbReference>
<dbReference type="Gene3D" id="3.30.1360.220">
    <property type="entry name" value="Domain of unknown function (DUF3480), N-terminal subdomain"/>
    <property type="match status" value="1"/>
</dbReference>
<dbReference type="Proteomes" id="UP000276133">
    <property type="component" value="Unassembled WGS sequence"/>
</dbReference>
<sequence>MAYYVLDKTSSNRRKNVRFSDGLFPGQSTSLNENNNLETVFDASDACFDEYKAISQILENNQDENVIFFKPMGNLRVNVTIKEMNNCGKCWIYVTNGMCVNAQDELVFILKPLDSQFKQVPRQILYQIMDIYEKSSKGCRVSYMNHMLYNYENEKLFAEILRHNSQKNFVSPNTLLENKNNSAFFYFRPTKMHIEMSLKKIEKLLPKEPYVIGYLIQKWEVPWAKLFPLRLMLRFGEQFESYPCPIVSDHDRKPVYGEIGHSIMSLLSDVRNFQYTIPQIDGINIVLDGLNTSITIPESQYDLLMKSLLTSNDYVFSFASLQINEQVSSYLIAAENENLDSYSSKKVDFNSKGDQKTGVCFVVFNGAFKKNATQNAKQAVIEDGLMVHIDFDTMKNLKQALQSMQPFRIECSKVQSDHVIDIEWQSEDNYLSRNVSSIIDGRCLQGVKNLRLANSIDYKEPKGPKAMKWSQIYLIKADEETQIEESSFNLQKFIEIFSSGCCVALSPMLNKIAEIYQSFASGKYFEPFRIGVRVEVNKDQVGYCLGMYGHLLNDSAILESMDNNLVQILHQCEEMAF</sequence>
<reference evidence="2 3" key="1">
    <citation type="journal article" date="2018" name="Sci. Rep.">
        <title>Genomic signatures of local adaptation to the degree of environmental predictability in rotifers.</title>
        <authorList>
            <person name="Franch-Gras L."/>
            <person name="Hahn C."/>
            <person name="Garcia-Roger E.M."/>
            <person name="Carmona M.J."/>
            <person name="Serra M."/>
            <person name="Gomez A."/>
        </authorList>
    </citation>
    <scope>NUCLEOTIDE SEQUENCE [LARGE SCALE GENOMIC DNA]</scope>
    <source>
        <strain evidence="2">HYR1</strain>
    </source>
</reference>
<dbReference type="AlphaFoldDB" id="A0A3M7PQ62"/>
<comment type="caution">
    <text evidence="2">The sequence shown here is derived from an EMBL/GenBank/DDBJ whole genome shotgun (WGS) entry which is preliminary data.</text>
</comment>
<dbReference type="PANTHER" id="PTHR46319:SF3">
    <property type="entry name" value="ZINC FINGER FYVE DOMAIN-CONTAINING PROTEIN"/>
    <property type="match status" value="1"/>
</dbReference>
<organism evidence="2 3">
    <name type="scientific">Brachionus plicatilis</name>
    <name type="common">Marine rotifer</name>
    <name type="synonym">Brachionus muelleri</name>
    <dbReference type="NCBI Taxonomy" id="10195"/>
    <lineage>
        <taxon>Eukaryota</taxon>
        <taxon>Metazoa</taxon>
        <taxon>Spiralia</taxon>
        <taxon>Gnathifera</taxon>
        <taxon>Rotifera</taxon>
        <taxon>Eurotatoria</taxon>
        <taxon>Monogononta</taxon>
        <taxon>Pseudotrocha</taxon>
        <taxon>Ploima</taxon>
        <taxon>Brachionidae</taxon>
        <taxon>Brachionus</taxon>
    </lineage>
</organism>
<gene>
    <name evidence="2" type="ORF">BpHYR1_038496</name>
</gene>
<dbReference type="InterPro" id="IPR022557">
    <property type="entry name" value="SARA-like_C"/>
</dbReference>
<dbReference type="GO" id="GO:0031901">
    <property type="term" value="C:early endosome membrane"/>
    <property type="evidence" value="ECO:0007669"/>
    <property type="project" value="TreeGrafter"/>
</dbReference>
<accession>A0A3M7PQ62</accession>
<evidence type="ECO:0000313" key="2">
    <source>
        <dbReference type="EMBL" id="RNA00885.1"/>
    </source>
</evidence>
<proteinExistence type="predicted"/>
<dbReference type="PANTHER" id="PTHR46319">
    <property type="entry name" value="ZINC FINGER FYVE DOMAIN-CONTAINING PROTEIN"/>
    <property type="match status" value="1"/>
</dbReference>
<dbReference type="EMBL" id="REGN01009564">
    <property type="protein sequence ID" value="RNA00885.1"/>
    <property type="molecule type" value="Genomic_DNA"/>
</dbReference>
<dbReference type="SMART" id="SM01421">
    <property type="entry name" value="DUF3480"/>
    <property type="match status" value="1"/>
</dbReference>
<evidence type="ECO:0000313" key="3">
    <source>
        <dbReference type="Proteomes" id="UP000276133"/>
    </source>
</evidence>
<dbReference type="Gene3D" id="3.30.500.40">
    <property type="match status" value="1"/>
</dbReference>
<dbReference type="OrthoDB" id="5872154at2759"/>
<dbReference type="GO" id="GO:0016197">
    <property type="term" value="P:endosomal transport"/>
    <property type="evidence" value="ECO:0007669"/>
    <property type="project" value="TreeGrafter"/>
</dbReference>
<protein>
    <submittedName>
        <fullName evidence="2">Zinc finger FYVE domain-containing 9</fullName>
    </submittedName>
</protein>
<evidence type="ECO:0000259" key="1">
    <source>
        <dbReference type="SMART" id="SM01421"/>
    </source>
</evidence>
<name>A0A3M7PQ62_BRAPC</name>